<feature type="transmembrane region" description="Helical" evidence="8">
    <location>
        <begin position="45"/>
        <end position="63"/>
    </location>
</feature>
<feature type="transmembrane region" description="Helical" evidence="8">
    <location>
        <begin position="232"/>
        <end position="251"/>
    </location>
</feature>
<dbReference type="EMBL" id="CP060394">
    <property type="protein sequence ID" value="QNI33855.1"/>
    <property type="molecule type" value="Genomic_DNA"/>
</dbReference>
<organism evidence="9 10">
    <name type="scientific">Alloacidobacterium dinghuense</name>
    <dbReference type="NCBI Taxonomy" id="2763107"/>
    <lineage>
        <taxon>Bacteria</taxon>
        <taxon>Pseudomonadati</taxon>
        <taxon>Acidobacteriota</taxon>
        <taxon>Terriglobia</taxon>
        <taxon>Terriglobales</taxon>
        <taxon>Acidobacteriaceae</taxon>
        <taxon>Alloacidobacterium</taxon>
    </lineage>
</organism>
<evidence type="ECO:0000256" key="3">
    <source>
        <dbReference type="ARBA" id="ARBA00022448"/>
    </source>
</evidence>
<dbReference type="CDD" id="cd10322">
    <property type="entry name" value="SLC5sbd"/>
    <property type="match status" value="1"/>
</dbReference>
<accession>A0A7G8BMT5</accession>
<feature type="transmembrane region" description="Helical" evidence="8">
    <location>
        <begin position="6"/>
        <end position="24"/>
    </location>
</feature>
<dbReference type="PANTHER" id="PTHR48086">
    <property type="entry name" value="SODIUM/PROLINE SYMPORTER-RELATED"/>
    <property type="match status" value="1"/>
</dbReference>
<dbReference type="GO" id="GO:0022857">
    <property type="term" value="F:transmembrane transporter activity"/>
    <property type="evidence" value="ECO:0007669"/>
    <property type="project" value="InterPro"/>
</dbReference>
<dbReference type="KEGG" id="adin:H7849_08075"/>
<keyword evidence="5 8" id="KW-1133">Transmembrane helix</keyword>
<feature type="transmembrane region" description="Helical" evidence="8">
    <location>
        <begin position="121"/>
        <end position="141"/>
    </location>
</feature>
<gene>
    <name evidence="9" type="ORF">H7849_08075</name>
</gene>
<dbReference type="RefSeq" id="WP_186745555.1">
    <property type="nucleotide sequence ID" value="NZ_CP060394.1"/>
</dbReference>
<dbReference type="Proteomes" id="UP000515312">
    <property type="component" value="Chromosome"/>
</dbReference>
<name>A0A7G8BMT5_9BACT</name>
<dbReference type="Gene3D" id="1.20.1730.10">
    <property type="entry name" value="Sodium/glucose cotransporter"/>
    <property type="match status" value="1"/>
</dbReference>
<feature type="transmembrane region" description="Helical" evidence="8">
    <location>
        <begin position="442"/>
        <end position="461"/>
    </location>
</feature>
<keyword evidence="10" id="KW-1185">Reference proteome</keyword>
<feature type="transmembrane region" description="Helical" evidence="8">
    <location>
        <begin position="272"/>
        <end position="296"/>
    </location>
</feature>
<feature type="transmembrane region" description="Helical" evidence="8">
    <location>
        <begin position="410"/>
        <end position="435"/>
    </location>
</feature>
<dbReference type="PANTHER" id="PTHR48086:SF7">
    <property type="entry name" value="SODIUM-SOLUTE SYMPORTER-RELATED"/>
    <property type="match status" value="1"/>
</dbReference>
<dbReference type="InterPro" id="IPR038377">
    <property type="entry name" value="Na/Glc_symporter_sf"/>
</dbReference>
<dbReference type="AlphaFoldDB" id="A0A7G8BMT5"/>
<feature type="transmembrane region" description="Helical" evidence="8">
    <location>
        <begin position="384"/>
        <end position="404"/>
    </location>
</feature>
<feature type="transmembrane region" description="Helical" evidence="8">
    <location>
        <begin position="69"/>
        <end position="90"/>
    </location>
</feature>
<dbReference type="PROSITE" id="PS50283">
    <property type="entry name" value="NA_SOLUT_SYMP_3"/>
    <property type="match status" value="1"/>
</dbReference>
<evidence type="ECO:0000256" key="1">
    <source>
        <dbReference type="ARBA" id="ARBA00004141"/>
    </source>
</evidence>
<keyword evidence="4 8" id="KW-0812">Transmembrane</keyword>
<proteinExistence type="inferred from homology"/>
<keyword evidence="6 8" id="KW-0472">Membrane</keyword>
<evidence type="ECO:0000313" key="10">
    <source>
        <dbReference type="Proteomes" id="UP000515312"/>
    </source>
</evidence>
<feature type="transmembrane region" description="Helical" evidence="8">
    <location>
        <begin position="161"/>
        <end position="182"/>
    </location>
</feature>
<feature type="transmembrane region" description="Helical" evidence="8">
    <location>
        <begin position="324"/>
        <end position="344"/>
    </location>
</feature>
<evidence type="ECO:0000256" key="6">
    <source>
        <dbReference type="ARBA" id="ARBA00023136"/>
    </source>
</evidence>
<reference evidence="9 10" key="1">
    <citation type="submission" date="2020-08" db="EMBL/GenBank/DDBJ databases">
        <title>Edaphobacter telluris sp. nov. and Acidobacterium dinghuensis sp. nov., two acidobacteria isolated from forest soil.</title>
        <authorList>
            <person name="Fu J."/>
            <person name="Qiu L."/>
        </authorList>
    </citation>
    <scope>NUCLEOTIDE SEQUENCE [LARGE SCALE GENOMIC DNA]</scope>
    <source>
        <strain evidence="9">4Y35</strain>
    </source>
</reference>
<dbReference type="InterPro" id="IPR050277">
    <property type="entry name" value="Sodium:Solute_Symporter"/>
</dbReference>
<feature type="transmembrane region" description="Helical" evidence="8">
    <location>
        <begin position="189"/>
        <end position="212"/>
    </location>
</feature>
<dbReference type="InterPro" id="IPR001734">
    <property type="entry name" value="Na/solute_symporter"/>
</dbReference>
<comment type="similarity">
    <text evidence="2 7">Belongs to the sodium:solute symporter (SSF) (TC 2.A.21) family.</text>
</comment>
<evidence type="ECO:0000313" key="9">
    <source>
        <dbReference type="EMBL" id="QNI33855.1"/>
    </source>
</evidence>
<comment type="subcellular location">
    <subcellularLocation>
        <location evidence="1">Membrane</location>
        <topology evidence="1">Multi-pass membrane protein</topology>
    </subcellularLocation>
</comment>
<evidence type="ECO:0000256" key="2">
    <source>
        <dbReference type="ARBA" id="ARBA00006434"/>
    </source>
</evidence>
<dbReference type="Pfam" id="PF00474">
    <property type="entry name" value="SSF"/>
    <property type="match status" value="1"/>
</dbReference>
<evidence type="ECO:0000256" key="4">
    <source>
        <dbReference type="ARBA" id="ARBA00022692"/>
    </source>
</evidence>
<evidence type="ECO:0000256" key="7">
    <source>
        <dbReference type="RuleBase" id="RU362091"/>
    </source>
</evidence>
<evidence type="ECO:0000256" key="5">
    <source>
        <dbReference type="ARBA" id="ARBA00022989"/>
    </source>
</evidence>
<sequence>MNFAPVDWVIVVTYLAASLAIGLAGRKYVGSTAHFLVAGRELGTWIGVATLAATEIGTITFMYNSELGYRYGFAALSAALISGVVMIFVGRTGFVIRRLRELRLMTVPEYFEVKYSRGLRILTGLLVALGGILNMGVFLKIEGEFLTVTSGLNSRYLIPTMIAILLLELIYTTVGGMVSVVITDYLQYVLLSVATIIITLYAVHFAGWHTMVDRVEKLMGPSGFNPIVAPKFGFSFLVWQILLWFAIHTCWQTTAMRMFATRSPEVSKRVMTWTGFIFLGRGMLPMLWGIAALVLFGHGPMSNGVPQAVVQGRVMAPIDAMPAMLSQILGTGIRGIVVAGMLAATMSVNSSYLLGWSAVISQDVIAPLRRVSGKAPLGDKGELFVNRVCNACVGLFLIFWGLYYTPPGAVYLYLNITGTIFLAGAFVCVVGGLYWRRANVAGGYLAMLMGAIGAIVPFFVLHRSESFSGFASFGLATAGLLVGSLIGSRSKRTIAEVKL</sequence>
<protein>
    <submittedName>
        <fullName evidence="9">Sodium:solute symporter family protein</fullName>
    </submittedName>
</protein>
<dbReference type="GO" id="GO:0005886">
    <property type="term" value="C:plasma membrane"/>
    <property type="evidence" value="ECO:0007669"/>
    <property type="project" value="TreeGrafter"/>
</dbReference>
<keyword evidence="3" id="KW-0813">Transport</keyword>
<feature type="transmembrane region" description="Helical" evidence="8">
    <location>
        <begin position="467"/>
        <end position="486"/>
    </location>
</feature>
<evidence type="ECO:0000256" key="8">
    <source>
        <dbReference type="SAM" id="Phobius"/>
    </source>
</evidence>